<keyword evidence="4" id="KW-1185">Reference proteome</keyword>
<dbReference type="RefSeq" id="WP_014079802.1">
    <property type="nucleotide sequence ID" value="NC_015977.1"/>
</dbReference>
<sequence>MAVLLLILKIIGIILLILLGLILLILAVVLFVPVRYQVSGSIGEKTTVRIAVSWLLHAVSWRAAYEEEGFSSQLRIFGITRKGKKPDDGEPGEDDREDGAEEPEERSAADAPLADSEQKTEGILADGEQGEAERFDERQAKKVCAGAKEPDPAEHKELEQANPAVRRKQRGGLFRRIWERIRAFFAGLVRKLRQFRAGIKEALKKIKDVRTFLTDERHREALPLIFTELKYLLTHFKFRRIRTDLTFSMGDPALTGQVLGGLCMLPFLYRYQVQVYPDFEAENTYVTGTFDIKGRARGLHIAVSAVRLLGKKEFRIWLKWLMHR</sequence>
<feature type="compositionally biased region" description="Basic and acidic residues" evidence="1">
    <location>
        <begin position="131"/>
        <end position="140"/>
    </location>
</feature>
<keyword evidence="2" id="KW-0472">Membrane</keyword>
<protein>
    <recommendedName>
        <fullName evidence="5">DUF2953 domain-containing protein</fullName>
    </recommendedName>
</protein>
<feature type="compositionally biased region" description="Basic and acidic residues" evidence="1">
    <location>
        <begin position="148"/>
        <end position="159"/>
    </location>
</feature>
<keyword evidence="2" id="KW-1133">Transmembrane helix</keyword>
<dbReference type="OrthoDB" id="2087351at2"/>
<evidence type="ECO:0000256" key="2">
    <source>
        <dbReference type="SAM" id="Phobius"/>
    </source>
</evidence>
<keyword evidence="2" id="KW-0812">Transmembrane</keyword>
<feature type="compositionally biased region" description="Acidic residues" evidence="1">
    <location>
        <begin position="89"/>
        <end position="104"/>
    </location>
</feature>
<dbReference type="STRING" id="585394.RHOM_08250"/>
<feature type="region of interest" description="Disordered" evidence="1">
    <location>
        <begin position="81"/>
        <end position="159"/>
    </location>
</feature>
<dbReference type="eggNOG" id="ENOG5032YW0">
    <property type="taxonomic scope" value="Bacteria"/>
</dbReference>
<dbReference type="EMBL" id="CP003040">
    <property type="protein sequence ID" value="AEN96763.1"/>
    <property type="molecule type" value="Genomic_DNA"/>
</dbReference>
<dbReference type="KEGG" id="rho:RHOM_08250"/>
<evidence type="ECO:0000256" key="1">
    <source>
        <dbReference type="SAM" id="MobiDB-lite"/>
    </source>
</evidence>
<reference evidence="3 4" key="1">
    <citation type="journal article" date="2015" name="Genome Announc.">
        <title>Complete genome sequence of the human gut symbiont Roseburia hominis.</title>
        <authorList>
            <person name="Travis A.J."/>
            <person name="Kelly D."/>
            <person name="Flint H.J."/>
            <person name="Aminov R.I."/>
        </authorList>
    </citation>
    <scope>NUCLEOTIDE SEQUENCE [LARGE SCALE GENOMIC DNA]</scope>
    <source>
        <strain evidence="4">DSM 16839 / JCM 17582 / NCIMB 14029 / A2-183</strain>
    </source>
</reference>
<evidence type="ECO:0000313" key="4">
    <source>
        <dbReference type="Proteomes" id="UP000008178"/>
    </source>
</evidence>
<organism evidence="3 4">
    <name type="scientific">Roseburia hominis (strain DSM 16839 / JCM 17582 / NCIMB 14029 / A2-183)</name>
    <dbReference type="NCBI Taxonomy" id="585394"/>
    <lineage>
        <taxon>Bacteria</taxon>
        <taxon>Bacillati</taxon>
        <taxon>Bacillota</taxon>
        <taxon>Clostridia</taxon>
        <taxon>Lachnospirales</taxon>
        <taxon>Lachnospiraceae</taxon>
        <taxon>Roseburia</taxon>
    </lineage>
</organism>
<evidence type="ECO:0008006" key="5">
    <source>
        <dbReference type="Google" id="ProtNLM"/>
    </source>
</evidence>
<dbReference type="BioCyc" id="RHOM585394:G1H02-1650-MONOMER"/>
<name>G2T2Y7_ROSHA</name>
<accession>G2T2Y7</accession>
<proteinExistence type="predicted"/>
<dbReference type="Pfam" id="PF11167">
    <property type="entry name" value="DUF2953"/>
    <property type="match status" value="1"/>
</dbReference>
<gene>
    <name evidence="3" type="ordered locus">RHOM_08250</name>
</gene>
<evidence type="ECO:0000313" key="3">
    <source>
        <dbReference type="EMBL" id="AEN96763.1"/>
    </source>
</evidence>
<dbReference type="InterPro" id="IPR021338">
    <property type="entry name" value="DUF2953"/>
</dbReference>
<dbReference type="HOGENOM" id="CLU_050652_0_0_9"/>
<dbReference type="AlphaFoldDB" id="G2T2Y7"/>
<dbReference type="Proteomes" id="UP000008178">
    <property type="component" value="Chromosome"/>
</dbReference>
<feature type="transmembrane region" description="Helical" evidence="2">
    <location>
        <begin position="6"/>
        <end position="32"/>
    </location>
</feature>
<dbReference type="GeneID" id="93723446"/>